<dbReference type="InterPro" id="IPR025317">
    <property type="entry name" value="DUF4222"/>
</dbReference>
<dbReference type="Proteomes" id="UP000430368">
    <property type="component" value="Chromosome"/>
</dbReference>
<dbReference type="RefSeq" id="WP_160026973.1">
    <property type="nucleotide sequence ID" value="NZ_CP041764.1"/>
</dbReference>
<name>A0ABX6GH17_9GAMM</name>
<evidence type="ECO:0000313" key="1">
    <source>
        <dbReference type="EMBL" id="QHA85566.1"/>
    </source>
</evidence>
<gene>
    <name evidence="1" type="ORF">FO014_00445</name>
</gene>
<protein>
    <submittedName>
        <fullName evidence="1">DUF4222 domain-containing protein</fullName>
    </submittedName>
</protein>
<proteinExistence type="predicted"/>
<sequence length="61" mass="7254">MENEQIVPFEMDCHDDHGRLVHVIGVDQVNHRVIFRRPGYPYDCVVPRRDFGTKFKKVVEE</sequence>
<organism evidence="1 2">
    <name type="scientific">Serratia rhizosphaerae</name>
    <dbReference type="NCBI Taxonomy" id="2597702"/>
    <lineage>
        <taxon>Bacteria</taxon>
        <taxon>Pseudomonadati</taxon>
        <taxon>Pseudomonadota</taxon>
        <taxon>Gammaproteobacteria</taxon>
        <taxon>Enterobacterales</taxon>
        <taxon>Yersiniaceae</taxon>
        <taxon>Serratia</taxon>
    </lineage>
</organism>
<evidence type="ECO:0000313" key="2">
    <source>
        <dbReference type="Proteomes" id="UP000430368"/>
    </source>
</evidence>
<keyword evidence="2" id="KW-1185">Reference proteome</keyword>
<reference evidence="1 2" key="1">
    <citation type="submission" date="2019-07" db="EMBL/GenBank/DDBJ databases">
        <title>Serratia dokdonensis sp. nov., an elicitor of systemic resistance in Nicotiana Tabacum.</title>
        <authorList>
            <person name="Son J.-S."/>
            <person name="Hwang Y.-J."/>
            <person name="Lee S.-Y."/>
            <person name="Ghim S.-Y."/>
        </authorList>
    </citation>
    <scope>NUCLEOTIDE SEQUENCE [LARGE SCALE GENOMIC DNA]</scope>
    <source>
        <strain evidence="1 2">KUDC3025</strain>
    </source>
</reference>
<dbReference type="Pfam" id="PF13973">
    <property type="entry name" value="DUF4222"/>
    <property type="match status" value="1"/>
</dbReference>
<accession>A0ABX6GH17</accession>
<dbReference type="EMBL" id="CP041764">
    <property type="protein sequence ID" value="QHA85566.1"/>
    <property type="molecule type" value="Genomic_DNA"/>
</dbReference>